<protein>
    <recommendedName>
        <fullName evidence="11">Molybdopterin molybdenumtransferase</fullName>
        <ecNumber evidence="11">2.10.1.1</ecNumber>
    </recommendedName>
</protein>
<keyword evidence="8 11" id="KW-0460">Magnesium</keyword>
<evidence type="ECO:0000256" key="7">
    <source>
        <dbReference type="ARBA" id="ARBA00022723"/>
    </source>
</evidence>
<dbReference type="Gene3D" id="2.40.340.10">
    <property type="entry name" value="MoeA, C-terminal, domain IV"/>
    <property type="match status" value="1"/>
</dbReference>
<dbReference type="InterPro" id="IPR005111">
    <property type="entry name" value="MoeA_C_domain_IV"/>
</dbReference>
<sequence>MAQDFRRRGAERMKSVDNHLAEVLADIEPLAPMDLQLLDAHGCLLTEDVAADRDLPAFDNSAMDGYAVRLPDVTGASEEFPALLPVVGDIMAGSAQIERINPGTCVRIMTGAPVPAGADAIVPVEWTDGGITQVRIHRAPAEGQFIRRRGTHIRAGEVVLRAGTWLGATQIGVLAAIGRDRVKVRPKPRVVVVSTGSELVELGREAGPGQIHDSNSFMLAAAAVEAGAVAYRVGIVPDDAEQLLSTLEDQLGRADLVITSGGVSQGAYDTVKETLSRLGTVGFDRVAMNPGMPQGFGTIGTEAVPIFTLPGNPVSAYVSFEVFVRPAIRRMLGVEPLHRPVVQARCLQAFSSPEGKRQYVRGWYDAEAETVRPVGGHASHLIGDLAQANAFIVVPEEVTEVKRDDVVDVMLLERT</sequence>
<dbReference type="NCBIfam" id="TIGR00177">
    <property type="entry name" value="molyb_syn"/>
    <property type="match status" value="1"/>
</dbReference>
<dbReference type="Gene3D" id="3.40.980.10">
    <property type="entry name" value="MoaB/Mog-like domain"/>
    <property type="match status" value="1"/>
</dbReference>
<organism evidence="14 15">
    <name type="scientific">Carbonactinospora thermoautotrophica</name>
    <dbReference type="NCBI Taxonomy" id="1469144"/>
    <lineage>
        <taxon>Bacteria</taxon>
        <taxon>Bacillati</taxon>
        <taxon>Actinomycetota</taxon>
        <taxon>Actinomycetes</taxon>
        <taxon>Kitasatosporales</taxon>
        <taxon>Carbonactinosporaceae</taxon>
        <taxon>Carbonactinospora</taxon>
    </lineage>
</organism>
<evidence type="ECO:0000256" key="1">
    <source>
        <dbReference type="ARBA" id="ARBA00001946"/>
    </source>
</evidence>
<evidence type="ECO:0000256" key="4">
    <source>
        <dbReference type="ARBA" id="ARBA00010763"/>
    </source>
</evidence>
<dbReference type="EMBL" id="JYIK01000722">
    <property type="protein sequence ID" value="KWX09784.1"/>
    <property type="molecule type" value="Genomic_DNA"/>
</dbReference>
<dbReference type="PANTHER" id="PTHR10192">
    <property type="entry name" value="MOLYBDOPTERIN BIOSYNTHESIS PROTEIN"/>
    <property type="match status" value="1"/>
</dbReference>
<dbReference type="InterPro" id="IPR036135">
    <property type="entry name" value="MoeA_linker/N_sf"/>
</dbReference>
<accession>A0A132NI94</accession>
<evidence type="ECO:0000256" key="9">
    <source>
        <dbReference type="ARBA" id="ARBA00023150"/>
    </source>
</evidence>
<keyword evidence="9 11" id="KW-0501">Molybdenum cofactor biosynthesis</keyword>
<evidence type="ECO:0000256" key="6">
    <source>
        <dbReference type="ARBA" id="ARBA00022679"/>
    </source>
</evidence>
<dbReference type="Proteomes" id="UP000070598">
    <property type="component" value="Unassembled WGS sequence"/>
</dbReference>
<gene>
    <name evidence="13" type="ORF">TH66_18905</name>
    <name evidence="14" type="ORF">TR74_07515</name>
</gene>
<dbReference type="UniPathway" id="UPA00344"/>
<dbReference type="Pfam" id="PF03453">
    <property type="entry name" value="MoeA_N"/>
    <property type="match status" value="1"/>
</dbReference>
<evidence type="ECO:0000313" key="14">
    <source>
        <dbReference type="EMBL" id="KWX09784.1"/>
    </source>
</evidence>
<dbReference type="InterPro" id="IPR001453">
    <property type="entry name" value="MoaB/Mog_dom"/>
</dbReference>
<evidence type="ECO:0000256" key="8">
    <source>
        <dbReference type="ARBA" id="ARBA00022842"/>
    </source>
</evidence>
<dbReference type="GO" id="GO:0061599">
    <property type="term" value="F:molybdopterin molybdotransferase activity"/>
    <property type="evidence" value="ECO:0007669"/>
    <property type="project" value="UniProtKB-UniRule"/>
</dbReference>
<reference evidence="15" key="2">
    <citation type="submission" date="2015-02" db="EMBL/GenBank/DDBJ databases">
        <title>Physiological reanalysis, assessment of diazotrophy, and genome sequences of multiple isolates of Streptomyces thermoautotrophicus.</title>
        <authorList>
            <person name="MacKellar D.C."/>
            <person name="Lieber L."/>
            <person name="Norman J."/>
            <person name="Bolger A."/>
            <person name="Tobin C."/>
            <person name="Murray J.W."/>
            <person name="Friesen M."/>
            <person name="Prell J."/>
        </authorList>
    </citation>
    <scope>NUCLEOTIDE SEQUENCE [LARGE SCALE GENOMIC DNA]</scope>
    <source>
        <strain evidence="15">UBT1</strain>
    </source>
</reference>
<proteinExistence type="inferred from homology"/>
<dbReference type="GO" id="GO:0005829">
    <property type="term" value="C:cytosol"/>
    <property type="evidence" value="ECO:0007669"/>
    <property type="project" value="TreeGrafter"/>
</dbReference>
<dbReference type="Gene3D" id="2.170.190.11">
    <property type="entry name" value="Molybdopterin biosynthesis moea protein, domain 3"/>
    <property type="match status" value="1"/>
</dbReference>
<dbReference type="GO" id="GO:0006777">
    <property type="term" value="P:Mo-molybdopterin cofactor biosynthetic process"/>
    <property type="evidence" value="ECO:0007669"/>
    <property type="project" value="UniProtKB-UniRule"/>
</dbReference>
<comment type="catalytic activity">
    <reaction evidence="10">
        <text>adenylyl-molybdopterin + molybdate = Mo-molybdopterin + AMP + H(+)</text>
        <dbReference type="Rhea" id="RHEA:35047"/>
        <dbReference type="ChEBI" id="CHEBI:15378"/>
        <dbReference type="ChEBI" id="CHEBI:36264"/>
        <dbReference type="ChEBI" id="CHEBI:62727"/>
        <dbReference type="ChEBI" id="CHEBI:71302"/>
        <dbReference type="ChEBI" id="CHEBI:456215"/>
        <dbReference type="EC" id="2.10.1.1"/>
    </reaction>
</comment>
<name>A0A132NI94_9ACTN</name>
<evidence type="ECO:0000259" key="12">
    <source>
        <dbReference type="SMART" id="SM00852"/>
    </source>
</evidence>
<reference evidence="14 16" key="1">
    <citation type="submission" date="2015-02" db="EMBL/GenBank/DDBJ databases">
        <title>Physiological reanalysis, assessment of diazotrophy, and genome sequences of multiple isolates of Streptomyces thermoautotrophicus.</title>
        <authorList>
            <person name="MacKellar D.C."/>
            <person name="Lieber L."/>
            <person name="Norman J."/>
            <person name="Bolger A."/>
            <person name="Tobin C."/>
            <person name="Murray J.W."/>
            <person name="Prell J."/>
        </authorList>
    </citation>
    <scope>NUCLEOTIDE SEQUENCE [LARGE SCALE GENOMIC DNA]</scope>
    <source>
        <strain evidence="14 16">UBT1</strain>
    </source>
</reference>
<evidence type="ECO:0000256" key="2">
    <source>
        <dbReference type="ARBA" id="ARBA00002901"/>
    </source>
</evidence>
<comment type="cofactor">
    <cofactor evidence="1 11">
        <name>Mg(2+)</name>
        <dbReference type="ChEBI" id="CHEBI:18420"/>
    </cofactor>
</comment>
<dbReference type="SMART" id="SM00852">
    <property type="entry name" value="MoCF_biosynth"/>
    <property type="match status" value="1"/>
</dbReference>
<dbReference type="InterPro" id="IPR036688">
    <property type="entry name" value="MoeA_C_domain_IV_sf"/>
</dbReference>
<evidence type="ECO:0000313" key="13">
    <source>
        <dbReference type="EMBL" id="KWW97627.1"/>
    </source>
</evidence>
<dbReference type="AlphaFoldDB" id="A0A132NI94"/>
<comment type="function">
    <text evidence="2 11">Catalyzes the insertion of molybdate into adenylated molybdopterin with the concomitant release of AMP.</text>
</comment>
<dbReference type="SUPFAM" id="SSF63867">
    <property type="entry name" value="MoeA C-terminal domain-like"/>
    <property type="match status" value="1"/>
</dbReference>
<dbReference type="Gene3D" id="3.90.105.10">
    <property type="entry name" value="Molybdopterin biosynthesis moea protein, domain 2"/>
    <property type="match status" value="1"/>
</dbReference>
<evidence type="ECO:0000256" key="10">
    <source>
        <dbReference type="ARBA" id="ARBA00047317"/>
    </source>
</evidence>
<dbReference type="FunFam" id="3.40.980.10:FF:000004">
    <property type="entry name" value="Molybdopterin molybdenumtransferase"/>
    <property type="match status" value="1"/>
</dbReference>
<keyword evidence="6 11" id="KW-0808">Transferase</keyword>
<dbReference type="SUPFAM" id="SSF63882">
    <property type="entry name" value="MoeA N-terminal region -like"/>
    <property type="match status" value="1"/>
</dbReference>
<dbReference type="InterPro" id="IPR036425">
    <property type="entry name" value="MoaB/Mog-like_dom_sf"/>
</dbReference>
<dbReference type="PANTHER" id="PTHR10192:SF5">
    <property type="entry name" value="GEPHYRIN"/>
    <property type="match status" value="1"/>
</dbReference>
<dbReference type="PATRIC" id="fig|1469144.8.peg.353"/>
<dbReference type="GO" id="GO:0046872">
    <property type="term" value="F:metal ion binding"/>
    <property type="evidence" value="ECO:0007669"/>
    <property type="project" value="UniProtKB-UniRule"/>
</dbReference>
<evidence type="ECO:0000313" key="15">
    <source>
        <dbReference type="Proteomes" id="UP000070598"/>
    </source>
</evidence>
<dbReference type="SUPFAM" id="SSF53218">
    <property type="entry name" value="Molybdenum cofactor biosynthesis proteins"/>
    <property type="match status" value="1"/>
</dbReference>
<dbReference type="InterPro" id="IPR038987">
    <property type="entry name" value="MoeA-like"/>
</dbReference>
<evidence type="ECO:0000256" key="5">
    <source>
        <dbReference type="ARBA" id="ARBA00022505"/>
    </source>
</evidence>
<keyword evidence="5 11" id="KW-0500">Molybdenum</keyword>
<dbReference type="EC" id="2.10.1.1" evidence="11"/>
<evidence type="ECO:0000256" key="11">
    <source>
        <dbReference type="RuleBase" id="RU365090"/>
    </source>
</evidence>
<keyword evidence="7 11" id="KW-0479">Metal-binding</keyword>
<comment type="pathway">
    <text evidence="3 11">Cofactor biosynthesis; molybdopterin biosynthesis.</text>
</comment>
<dbReference type="Pfam" id="PF00994">
    <property type="entry name" value="MoCF_biosynth"/>
    <property type="match status" value="1"/>
</dbReference>
<feature type="domain" description="MoaB/Mog" evidence="12">
    <location>
        <begin position="191"/>
        <end position="330"/>
    </location>
</feature>
<dbReference type="FunFam" id="2.170.190.11:FF:000001">
    <property type="entry name" value="Molybdopterin molybdenumtransferase"/>
    <property type="match status" value="1"/>
</dbReference>
<evidence type="ECO:0000256" key="3">
    <source>
        <dbReference type="ARBA" id="ARBA00005046"/>
    </source>
</evidence>
<dbReference type="InterPro" id="IPR005110">
    <property type="entry name" value="MoeA_linker/N"/>
</dbReference>
<dbReference type="Pfam" id="PF03454">
    <property type="entry name" value="MoeA_C"/>
    <property type="match status" value="1"/>
</dbReference>
<dbReference type="NCBIfam" id="NF045515">
    <property type="entry name" value="Glp_gephyrin"/>
    <property type="match status" value="1"/>
</dbReference>
<comment type="caution">
    <text evidence="14">The sequence shown here is derived from an EMBL/GenBank/DDBJ whole genome shotgun (WGS) entry which is preliminary data.</text>
</comment>
<dbReference type="Proteomes" id="UP000070659">
    <property type="component" value="Unassembled WGS sequence"/>
</dbReference>
<comment type="similarity">
    <text evidence="4 11">Belongs to the MoeA family.</text>
</comment>
<dbReference type="EMBL" id="JYIJ01000019">
    <property type="protein sequence ID" value="KWW97627.1"/>
    <property type="molecule type" value="Genomic_DNA"/>
</dbReference>
<evidence type="ECO:0000313" key="16">
    <source>
        <dbReference type="Proteomes" id="UP000070659"/>
    </source>
</evidence>
<dbReference type="CDD" id="cd00887">
    <property type="entry name" value="MoeA"/>
    <property type="match status" value="1"/>
</dbReference>